<dbReference type="Gene3D" id="3.40.50.2300">
    <property type="match status" value="1"/>
</dbReference>
<accession>A0A6J4MKB4</accession>
<evidence type="ECO:0000256" key="2">
    <source>
        <dbReference type="PROSITE-ProRule" id="PRU00169"/>
    </source>
</evidence>
<dbReference type="SUPFAM" id="SSF52172">
    <property type="entry name" value="CheY-like"/>
    <property type="match status" value="1"/>
</dbReference>
<sequence length="124" mass="13352">MTVVLAEDDVDIRDLVQIVLEQLDLEVKAVGTGAEALAVGQQEVPRLFLLDITMPGMNGLDVCRAIRADEKLQDVPVIFMTARAQASDVAAGIEAGADTYIIKPFGPIELREHVEALLDRGVPS</sequence>
<dbReference type="SMART" id="SM00448">
    <property type="entry name" value="REC"/>
    <property type="match status" value="1"/>
</dbReference>
<dbReference type="Pfam" id="PF00072">
    <property type="entry name" value="Response_reg"/>
    <property type="match status" value="1"/>
</dbReference>
<dbReference type="InterPro" id="IPR011006">
    <property type="entry name" value="CheY-like_superfamily"/>
</dbReference>
<dbReference type="PANTHER" id="PTHR44591:SF3">
    <property type="entry name" value="RESPONSE REGULATORY DOMAIN-CONTAINING PROTEIN"/>
    <property type="match status" value="1"/>
</dbReference>
<feature type="domain" description="Response regulatory" evidence="3">
    <location>
        <begin position="2"/>
        <end position="118"/>
    </location>
</feature>
<dbReference type="InterPro" id="IPR001789">
    <property type="entry name" value="Sig_transdc_resp-reg_receiver"/>
</dbReference>
<dbReference type="PROSITE" id="PS50110">
    <property type="entry name" value="RESPONSE_REGULATORY"/>
    <property type="match status" value="1"/>
</dbReference>
<gene>
    <name evidence="4" type="ORF">AVDCRST_MAG47-255</name>
</gene>
<proteinExistence type="predicted"/>
<dbReference type="EMBL" id="CADCUK010000018">
    <property type="protein sequence ID" value="CAA9361819.1"/>
    <property type="molecule type" value="Genomic_DNA"/>
</dbReference>
<reference evidence="4" key="1">
    <citation type="submission" date="2020-02" db="EMBL/GenBank/DDBJ databases">
        <authorList>
            <person name="Meier V. D."/>
        </authorList>
    </citation>
    <scope>NUCLEOTIDE SEQUENCE</scope>
    <source>
        <strain evidence="4">AVDCRST_MAG47</strain>
    </source>
</reference>
<name>A0A6J4MKB4_9ACTN</name>
<organism evidence="4">
    <name type="scientific">uncultured Nocardioidaceae bacterium</name>
    <dbReference type="NCBI Taxonomy" id="253824"/>
    <lineage>
        <taxon>Bacteria</taxon>
        <taxon>Bacillati</taxon>
        <taxon>Actinomycetota</taxon>
        <taxon>Actinomycetes</taxon>
        <taxon>Propionibacteriales</taxon>
        <taxon>Nocardioidaceae</taxon>
        <taxon>environmental samples</taxon>
    </lineage>
</organism>
<evidence type="ECO:0000259" key="3">
    <source>
        <dbReference type="PROSITE" id="PS50110"/>
    </source>
</evidence>
<feature type="modified residue" description="4-aspartylphosphate" evidence="2">
    <location>
        <position position="51"/>
    </location>
</feature>
<keyword evidence="1 2" id="KW-0597">Phosphoprotein</keyword>
<dbReference type="GO" id="GO:0000160">
    <property type="term" value="P:phosphorelay signal transduction system"/>
    <property type="evidence" value="ECO:0007669"/>
    <property type="project" value="InterPro"/>
</dbReference>
<evidence type="ECO:0000256" key="1">
    <source>
        <dbReference type="ARBA" id="ARBA00022553"/>
    </source>
</evidence>
<dbReference type="CDD" id="cd17574">
    <property type="entry name" value="REC_OmpR"/>
    <property type="match status" value="1"/>
</dbReference>
<dbReference type="InterPro" id="IPR050595">
    <property type="entry name" value="Bact_response_regulator"/>
</dbReference>
<evidence type="ECO:0000313" key="4">
    <source>
        <dbReference type="EMBL" id="CAA9361819.1"/>
    </source>
</evidence>
<protein>
    <recommendedName>
        <fullName evidence="3">Response regulatory domain-containing protein</fullName>
    </recommendedName>
</protein>
<dbReference type="AlphaFoldDB" id="A0A6J4MKB4"/>
<dbReference type="PANTHER" id="PTHR44591">
    <property type="entry name" value="STRESS RESPONSE REGULATOR PROTEIN 1"/>
    <property type="match status" value="1"/>
</dbReference>